<keyword evidence="7" id="KW-0653">Protein transport</keyword>
<evidence type="ECO:0000256" key="9">
    <source>
        <dbReference type="ARBA" id="ARBA00023136"/>
    </source>
</evidence>
<evidence type="ECO:0000256" key="10">
    <source>
        <dbReference type="SAM" id="MobiDB-lite"/>
    </source>
</evidence>
<keyword evidence="9" id="KW-0472">Membrane</keyword>
<protein>
    <submittedName>
        <fullName evidence="11">Charged multivesicular body protein 4C</fullName>
    </submittedName>
</protein>
<feature type="compositionally biased region" description="Polar residues" evidence="10">
    <location>
        <begin position="415"/>
        <end position="425"/>
    </location>
</feature>
<dbReference type="GO" id="GO:0015031">
    <property type="term" value="P:protein transport"/>
    <property type="evidence" value="ECO:0007669"/>
    <property type="project" value="UniProtKB-KW"/>
</dbReference>
<organism evidence="11 12">
    <name type="scientific">Anser cygnoides</name>
    <name type="common">Swan goose</name>
    <dbReference type="NCBI Taxonomy" id="8845"/>
    <lineage>
        <taxon>Eukaryota</taxon>
        <taxon>Metazoa</taxon>
        <taxon>Chordata</taxon>
        <taxon>Craniata</taxon>
        <taxon>Vertebrata</taxon>
        <taxon>Euteleostomi</taxon>
        <taxon>Archelosauria</taxon>
        <taxon>Archosauria</taxon>
        <taxon>Dinosauria</taxon>
        <taxon>Saurischia</taxon>
        <taxon>Theropoda</taxon>
        <taxon>Coelurosauria</taxon>
        <taxon>Aves</taxon>
        <taxon>Neognathae</taxon>
        <taxon>Galloanserae</taxon>
        <taxon>Anseriformes</taxon>
        <taxon>Anatidae</taxon>
        <taxon>Anserinae</taxon>
        <taxon>Anser</taxon>
    </lineage>
</organism>
<dbReference type="GO" id="GO:0000815">
    <property type="term" value="C:ESCRT III complex"/>
    <property type="evidence" value="ECO:0007669"/>
    <property type="project" value="TreeGrafter"/>
</dbReference>
<feature type="region of interest" description="Disordered" evidence="10">
    <location>
        <begin position="184"/>
        <end position="225"/>
    </location>
</feature>
<dbReference type="GO" id="GO:0032511">
    <property type="term" value="P:late endosome to vacuole transport via multivesicular body sorting pathway"/>
    <property type="evidence" value="ECO:0007669"/>
    <property type="project" value="TreeGrafter"/>
</dbReference>
<evidence type="ECO:0000256" key="1">
    <source>
        <dbReference type="ARBA" id="ARBA00004514"/>
    </source>
</evidence>
<evidence type="ECO:0000256" key="2">
    <source>
        <dbReference type="ARBA" id="ARBA00004633"/>
    </source>
</evidence>
<dbReference type="Pfam" id="PF03357">
    <property type="entry name" value="Snf7"/>
    <property type="match status" value="1"/>
</dbReference>
<feature type="region of interest" description="Disordered" evidence="10">
    <location>
        <begin position="114"/>
        <end position="134"/>
    </location>
</feature>
<dbReference type="Gene3D" id="1.10.287.1060">
    <property type="entry name" value="ESAT-6-like"/>
    <property type="match status" value="1"/>
</dbReference>
<dbReference type="GO" id="GO:0031902">
    <property type="term" value="C:late endosome membrane"/>
    <property type="evidence" value="ECO:0007669"/>
    <property type="project" value="UniProtKB-SubCell"/>
</dbReference>
<feature type="compositionally biased region" description="Basic and acidic residues" evidence="10">
    <location>
        <begin position="35"/>
        <end position="54"/>
    </location>
</feature>
<evidence type="ECO:0000313" key="12">
    <source>
        <dbReference type="Proteomes" id="UP000694521"/>
    </source>
</evidence>
<evidence type="ECO:0000256" key="7">
    <source>
        <dbReference type="ARBA" id="ARBA00022927"/>
    </source>
</evidence>
<dbReference type="GO" id="GO:0005771">
    <property type="term" value="C:multivesicular body"/>
    <property type="evidence" value="ECO:0007669"/>
    <property type="project" value="TreeGrafter"/>
</dbReference>
<dbReference type="GO" id="GO:0006900">
    <property type="term" value="P:vesicle budding from membrane"/>
    <property type="evidence" value="ECO:0007669"/>
    <property type="project" value="TreeGrafter"/>
</dbReference>
<feature type="region of interest" description="Disordered" evidence="10">
    <location>
        <begin position="401"/>
        <end position="445"/>
    </location>
</feature>
<feature type="compositionally biased region" description="Pro residues" evidence="10">
    <location>
        <begin position="188"/>
        <end position="202"/>
    </location>
</feature>
<feature type="compositionally biased region" description="Basic and acidic residues" evidence="10">
    <location>
        <begin position="429"/>
        <end position="439"/>
    </location>
</feature>
<keyword evidence="6" id="KW-0967">Endosome</keyword>
<reference evidence="11" key="1">
    <citation type="submission" date="2025-08" db="UniProtKB">
        <authorList>
            <consortium name="Ensembl"/>
        </authorList>
    </citation>
    <scope>IDENTIFICATION</scope>
</reference>
<evidence type="ECO:0000256" key="5">
    <source>
        <dbReference type="ARBA" id="ARBA00022490"/>
    </source>
</evidence>
<evidence type="ECO:0000313" key="11">
    <source>
        <dbReference type="Ensembl" id="ENSACDP00005000796.1"/>
    </source>
</evidence>
<comment type="subcellular location">
    <subcellularLocation>
        <location evidence="1">Cytoplasm</location>
        <location evidence="1">Cytosol</location>
    </subcellularLocation>
    <subcellularLocation>
        <location evidence="2">Late endosome membrane</location>
        <topology evidence="2">Peripheral membrane protein</topology>
    </subcellularLocation>
</comment>
<comment type="similarity">
    <text evidence="3">Belongs to the SNF7 family.</text>
</comment>
<dbReference type="GO" id="GO:0005829">
    <property type="term" value="C:cytosol"/>
    <property type="evidence" value="ECO:0007669"/>
    <property type="project" value="UniProtKB-SubCell"/>
</dbReference>
<evidence type="ECO:0000256" key="8">
    <source>
        <dbReference type="ARBA" id="ARBA00023054"/>
    </source>
</evidence>
<reference evidence="11" key="2">
    <citation type="submission" date="2025-09" db="UniProtKB">
        <authorList>
            <consortium name="Ensembl"/>
        </authorList>
    </citation>
    <scope>IDENTIFICATION</scope>
</reference>
<evidence type="ECO:0000256" key="3">
    <source>
        <dbReference type="ARBA" id="ARBA00006190"/>
    </source>
</evidence>
<dbReference type="PANTHER" id="PTHR22761">
    <property type="entry name" value="CHARGED MULTIVESICULAR BODY PROTEIN"/>
    <property type="match status" value="1"/>
</dbReference>
<dbReference type="Proteomes" id="UP000694521">
    <property type="component" value="Unplaced"/>
</dbReference>
<dbReference type="Gene3D" id="6.10.250.1710">
    <property type="match status" value="1"/>
</dbReference>
<dbReference type="GO" id="GO:0009898">
    <property type="term" value="C:cytoplasmic side of plasma membrane"/>
    <property type="evidence" value="ECO:0007669"/>
    <property type="project" value="TreeGrafter"/>
</dbReference>
<dbReference type="Ensembl" id="ENSACDT00005000940.1">
    <property type="protein sequence ID" value="ENSACDP00005000796.1"/>
    <property type="gene ID" value="ENSACDG00005000548.1"/>
</dbReference>
<keyword evidence="12" id="KW-1185">Reference proteome</keyword>
<dbReference type="InterPro" id="IPR005024">
    <property type="entry name" value="Snf7_fam"/>
</dbReference>
<dbReference type="AlphaFoldDB" id="A0A8B9D6T6"/>
<feature type="region of interest" description="Disordered" evidence="10">
    <location>
        <begin position="31"/>
        <end position="83"/>
    </location>
</feature>
<evidence type="ECO:0000256" key="4">
    <source>
        <dbReference type="ARBA" id="ARBA00022448"/>
    </source>
</evidence>
<keyword evidence="8" id="KW-0175">Coiled coil</keyword>
<keyword evidence="5" id="KW-0963">Cytoplasm</keyword>
<name>A0A8B9D6T6_ANSCY</name>
<sequence length="445" mass="48659">MFLSTKPLSDPLPSSETISWLYTCPLQALTPGAKTQHEKTRETRVKTPKPREARPGASAGDTLTGNSPHGGPHGCSTPPSASRGKPCRAVPCHAEPCRAEPCRAVPCRAEPSRAVPSRAVPPQPPLPSCRQPSAWQCRPSSSSAIFLTDGRAGTGGTQHADGPGVPAPGRCCYRCCYRPGSHRLLVPNPAPNPPRPAPPPGAEPRKRRGGSGEPRSSPTRPEAAEMSKISKFFKGGGSAAHKGRGGPTPQEALARLRETEEMLSKKQEYLETRIERELEAARQHGTKNKRAALQALKRKKRYEKQLNQIDGTLSTIEFQREALENSHTNTEVLRNMGYAAQAMKKVHENMDLNKIDDLMQDITDQQNVAQEISEAISNRAGFGDEFDEDELMAELEELEQEEMNKRMADVRLPSVPSTSLPSRPASTRKRADDEDDMKHLAAWAS</sequence>
<proteinExistence type="inferred from homology"/>
<keyword evidence="4" id="KW-0813">Transport</keyword>
<accession>A0A8B9D6T6</accession>
<evidence type="ECO:0000256" key="6">
    <source>
        <dbReference type="ARBA" id="ARBA00022753"/>
    </source>
</evidence>
<dbReference type="PANTHER" id="PTHR22761:SF77">
    <property type="entry name" value="CHARGED MULTIVESICULAR BODY PROTEIN 4C"/>
    <property type="match status" value="1"/>
</dbReference>